<dbReference type="Proteomes" id="UP000294887">
    <property type="component" value="Unassembled WGS sequence"/>
</dbReference>
<dbReference type="InterPro" id="IPR017850">
    <property type="entry name" value="Alkaline_phosphatase_core_sf"/>
</dbReference>
<dbReference type="OrthoDB" id="1956004at2"/>
<keyword evidence="2" id="KW-1185">Reference proteome</keyword>
<evidence type="ECO:0000313" key="1">
    <source>
        <dbReference type="EMBL" id="TCJ87458.1"/>
    </source>
</evidence>
<dbReference type="EMBL" id="SMFQ01000003">
    <property type="protein sequence ID" value="TCJ87458.1"/>
    <property type="molecule type" value="Genomic_DNA"/>
</dbReference>
<name>A0A4R1F6C4_9GAMM</name>
<dbReference type="AlphaFoldDB" id="A0A4R1F6C4"/>
<protein>
    <recommendedName>
        <fullName evidence="3">Type I phosphodiesterase/nucleotide pyrophosphatase</fullName>
    </recommendedName>
</protein>
<comment type="caution">
    <text evidence="1">The sequence shown here is derived from an EMBL/GenBank/DDBJ whole genome shotgun (WGS) entry which is preliminary data.</text>
</comment>
<accession>A0A4R1F6C4</accession>
<evidence type="ECO:0000313" key="2">
    <source>
        <dbReference type="Proteomes" id="UP000294887"/>
    </source>
</evidence>
<gene>
    <name evidence="1" type="ORF">EV695_1968</name>
</gene>
<dbReference type="Gene3D" id="3.40.720.10">
    <property type="entry name" value="Alkaline Phosphatase, subunit A"/>
    <property type="match status" value="1"/>
</dbReference>
<evidence type="ECO:0008006" key="3">
    <source>
        <dbReference type="Google" id="ProtNLM"/>
    </source>
</evidence>
<organism evidence="1 2">
    <name type="scientific">Cocleimonas flava</name>
    <dbReference type="NCBI Taxonomy" id="634765"/>
    <lineage>
        <taxon>Bacteria</taxon>
        <taxon>Pseudomonadati</taxon>
        <taxon>Pseudomonadota</taxon>
        <taxon>Gammaproteobacteria</taxon>
        <taxon>Thiotrichales</taxon>
        <taxon>Thiotrichaceae</taxon>
        <taxon>Cocleimonas</taxon>
    </lineage>
</organism>
<dbReference type="SUPFAM" id="SSF53649">
    <property type="entry name" value="Alkaline phosphatase-like"/>
    <property type="match status" value="1"/>
</dbReference>
<reference evidence="1 2" key="1">
    <citation type="submission" date="2019-03" db="EMBL/GenBank/DDBJ databases">
        <title>Genomic Encyclopedia of Type Strains, Phase IV (KMG-IV): sequencing the most valuable type-strain genomes for metagenomic binning, comparative biology and taxonomic classification.</title>
        <authorList>
            <person name="Goeker M."/>
        </authorList>
    </citation>
    <scope>NUCLEOTIDE SEQUENCE [LARGE SCALE GENOMIC DNA]</scope>
    <source>
        <strain evidence="1 2">DSM 24830</strain>
    </source>
</reference>
<proteinExistence type="predicted"/>
<dbReference type="RefSeq" id="WP_131905730.1">
    <property type="nucleotide sequence ID" value="NZ_BAAAFU010000004.1"/>
</dbReference>
<sequence length="267" mass="29664">MKFPPHHGSIASLTPTICHLLGISPPEVSAEPALDMVISTLEDNSLPFEKCLIIAQDAIGAHLWKSHESDLNKILPLVPLRVPLRAAFPPVTPVCFASIFSGAQPEVHGIQSFIKPVLTCDTLFDALARANKKVAIVAVVDSCIDLIFRNRDVTYFSEKDDKSVKEKVLEVIEGDEYDVIITYQADYDDNLHKTEPYSPICIASLRQHIKDFTEMTKAANQHWAQKRHVIAFTPDHGAHVNDAGKGDHGIDIPEDMDIYHCYGIYTP</sequence>